<feature type="signal peptide" evidence="2">
    <location>
        <begin position="1"/>
        <end position="24"/>
    </location>
</feature>
<feature type="compositionally biased region" description="Low complexity" evidence="1">
    <location>
        <begin position="21"/>
        <end position="78"/>
    </location>
</feature>
<evidence type="ECO:0000256" key="1">
    <source>
        <dbReference type="SAM" id="MobiDB-lite"/>
    </source>
</evidence>
<dbReference type="Proteomes" id="UP000199400">
    <property type="component" value="Unassembled WGS sequence"/>
</dbReference>
<feature type="domain" description="IgGFc-binding protein N-terminal" evidence="3">
    <location>
        <begin position="214"/>
        <end position="539"/>
    </location>
</feature>
<keyword evidence="5" id="KW-1185">Reference proteome</keyword>
<dbReference type="PROSITE" id="PS51257">
    <property type="entry name" value="PROKAR_LIPOPROTEIN"/>
    <property type="match status" value="1"/>
</dbReference>
<proteinExistence type="predicted"/>
<name>A0A1I1UZ07_9BACT</name>
<accession>A0A1I1UZ07</accession>
<sequence length="562" mass="58780">MRRSLPLGLHVLVCACAAAPPATTEGGTTTGTTSLPATTDTTTSPATTEASTSTSTVSPPTTSTTAEPTSTSTTGSGAKFDLGAMPDINDTGPVDESTCELAAMNLTSAGCLFAPTVGDSDTDLPWAVVAANTSGNVDANVTLYGAAGEVIEAAVVAPKQLHTFILPALSAALTQHAMPVQTGILKQVLRLESDVPVVAYQFSPYSSSQVATADASLLLPAHAWGQDYLVPSYHNSDFSASWVSIISMVDGNQVTVEMPATMQGGTEGGGGVPGLGGGGSTTHTVDAQQALRIVSPSGSVADFTGMRVSSTAPVAVMTGSPAMSLPGPGMNYYKDYLEEQVPPRTAWGKDYAVVKFRPRSDEPDLYRFIADKDGTVLTFTGDHQGEVTLDEGQFHELLTPASFRVEGTEAFMVAHYMLSQDQSSGPKNDAEYPGAFISKNCDIPSQDTTELGDPAITFIPPTAQYRNNYTFLTPETYGWDMLTVVAPEAGWDTIELDGAALPAPTPLGVGDLAYARFLIPDGPHDIRSQSVKFGIEVYGYDCRISYAYPGGLSLGEINQPPG</sequence>
<evidence type="ECO:0000259" key="3">
    <source>
        <dbReference type="Pfam" id="PF17517"/>
    </source>
</evidence>
<dbReference type="STRING" id="54.SAMN02745121_01293"/>
<feature type="chain" id="PRO_5011486896" description="IgGFc-binding protein N-terminal domain-containing protein" evidence="2">
    <location>
        <begin position="25"/>
        <end position="562"/>
    </location>
</feature>
<gene>
    <name evidence="4" type="ORF">SAMN02745121_01293</name>
</gene>
<dbReference type="InterPro" id="IPR035234">
    <property type="entry name" value="IgGFc-bd_N"/>
</dbReference>
<dbReference type="EMBL" id="FOMX01000004">
    <property type="protein sequence ID" value="SFD74063.1"/>
    <property type="molecule type" value="Genomic_DNA"/>
</dbReference>
<dbReference type="Pfam" id="PF17517">
    <property type="entry name" value="IgGFc_binding"/>
    <property type="match status" value="1"/>
</dbReference>
<dbReference type="RefSeq" id="WP_100792792.1">
    <property type="nucleotide sequence ID" value="NZ_FOMX01000004.1"/>
</dbReference>
<feature type="region of interest" description="Disordered" evidence="1">
    <location>
        <begin position="21"/>
        <end position="82"/>
    </location>
</feature>
<evidence type="ECO:0000313" key="5">
    <source>
        <dbReference type="Proteomes" id="UP000199400"/>
    </source>
</evidence>
<dbReference type="PANTHER" id="PTHR46534:SF1">
    <property type="entry name" value="IGGFC-BINDING PROTEIN N-TERMINAL DOMAIN-CONTAINING PROTEIN"/>
    <property type="match status" value="1"/>
</dbReference>
<evidence type="ECO:0000313" key="4">
    <source>
        <dbReference type="EMBL" id="SFD74063.1"/>
    </source>
</evidence>
<protein>
    <recommendedName>
        <fullName evidence="3">IgGFc-binding protein N-terminal domain-containing protein</fullName>
    </recommendedName>
</protein>
<dbReference type="AlphaFoldDB" id="A0A1I1UZ07"/>
<reference evidence="5" key="1">
    <citation type="submission" date="2016-10" db="EMBL/GenBank/DDBJ databases">
        <authorList>
            <person name="Varghese N."/>
            <person name="Submissions S."/>
        </authorList>
    </citation>
    <scope>NUCLEOTIDE SEQUENCE [LARGE SCALE GENOMIC DNA]</scope>
    <source>
        <strain evidence="5">ATCC 25963</strain>
    </source>
</reference>
<evidence type="ECO:0000256" key="2">
    <source>
        <dbReference type="SAM" id="SignalP"/>
    </source>
</evidence>
<keyword evidence="2" id="KW-0732">Signal</keyword>
<organism evidence="4 5">
    <name type="scientific">Nannocystis exedens</name>
    <dbReference type="NCBI Taxonomy" id="54"/>
    <lineage>
        <taxon>Bacteria</taxon>
        <taxon>Pseudomonadati</taxon>
        <taxon>Myxococcota</taxon>
        <taxon>Polyangia</taxon>
        <taxon>Nannocystales</taxon>
        <taxon>Nannocystaceae</taxon>
        <taxon>Nannocystis</taxon>
    </lineage>
</organism>
<dbReference type="PANTHER" id="PTHR46534">
    <property type="entry name" value="IGGFC_BINDING DOMAIN-CONTAINING PROTEIN"/>
    <property type="match status" value="1"/>
</dbReference>